<keyword evidence="3" id="KW-1185">Reference proteome</keyword>
<name>A0ABU8BZN3_9RHOB</name>
<feature type="region of interest" description="Disordered" evidence="1">
    <location>
        <begin position="70"/>
        <end position="89"/>
    </location>
</feature>
<reference evidence="2" key="1">
    <citation type="submission" date="2024-02" db="EMBL/GenBank/DDBJ databases">
        <title>Genome sequences of strain Gemmobacter sp. JM10B15.</title>
        <authorList>
            <person name="Zhang M."/>
        </authorList>
    </citation>
    <scope>NUCLEOTIDE SEQUENCE</scope>
    <source>
        <strain evidence="2">JM10B15</strain>
    </source>
</reference>
<dbReference type="RefSeq" id="WP_335425191.1">
    <property type="nucleotide sequence ID" value="NZ_JBALHR010000017.1"/>
</dbReference>
<accession>A0ABU8BZN3</accession>
<evidence type="ECO:0000313" key="2">
    <source>
        <dbReference type="EMBL" id="MEH7830161.1"/>
    </source>
</evidence>
<gene>
    <name evidence="2" type="ORF">V6590_18580</name>
</gene>
<comment type="caution">
    <text evidence="2">The sequence shown here is derived from an EMBL/GenBank/DDBJ whole genome shotgun (WGS) entry which is preliminary data.</text>
</comment>
<sequence length="89" mass="9565">MASEEQEGESAVEPMRSDLVVTIWQGPTPGGRELVIGFLQCRAEPETQQRLLESLGTLLEDAIRLLSAAEPTEECRSADLNAPDAAPGD</sequence>
<organism evidence="2 3">
    <name type="scientific">Gemmobacter denitrificans</name>
    <dbReference type="NCBI Taxonomy" id="3123040"/>
    <lineage>
        <taxon>Bacteria</taxon>
        <taxon>Pseudomonadati</taxon>
        <taxon>Pseudomonadota</taxon>
        <taxon>Alphaproteobacteria</taxon>
        <taxon>Rhodobacterales</taxon>
        <taxon>Paracoccaceae</taxon>
        <taxon>Gemmobacter</taxon>
    </lineage>
</organism>
<protein>
    <submittedName>
        <fullName evidence="2">Uncharacterized protein</fullName>
    </submittedName>
</protein>
<evidence type="ECO:0000313" key="3">
    <source>
        <dbReference type="Proteomes" id="UP001431963"/>
    </source>
</evidence>
<dbReference type="Proteomes" id="UP001431963">
    <property type="component" value="Unassembled WGS sequence"/>
</dbReference>
<proteinExistence type="predicted"/>
<dbReference type="EMBL" id="JBALHR010000017">
    <property type="protein sequence ID" value="MEH7830161.1"/>
    <property type="molecule type" value="Genomic_DNA"/>
</dbReference>
<evidence type="ECO:0000256" key="1">
    <source>
        <dbReference type="SAM" id="MobiDB-lite"/>
    </source>
</evidence>